<keyword evidence="4 5" id="KW-0472">Membrane</keyword>
<proteinExistence type="predicted"/>
<name>A0ABS7IZ86_9SPHN</name>
<keyword evidence="8" id="KW-1185">Reference proteome</keyword>
<evidence type="ECO:0000256" key="1">
    <source>
        <dbReference type="ARBA" id="ARBA00004127"/>
    </source>
</evidence>
<feature type="domain" description="DUF1232" evidence="6">
    <location>
        <begin position="44"/>
        <end position="80"/>
    </location>
</feature>
<dbReference type="EMBL" id="JAIGNK010000003">
    <property type="protein sequence ID" value="MBX7458885.1"/>
    <property type="molecule type" value="Genomic_DNA"/>
</dbReference>
<protein>
    <submittedName>
        <fullName evidence="7">DUF1232 domain-containing protein</fullName>
    </submittedName>
</protein>
<evidence type="ECO:0000313" key="7">
    <source>
        <dbReference type="EMBL" id="MBX7458885.1"/>
    </source>
</evidence>
<keyword evidence="3 5" id="KW-1133">Transmembrane helix</keyword>
<evidence type="ECO:0000256" key="5">
    <source>
        <dbReference type="SAM" id="Phobius"/>
    </source>
</evidence>
<comment type="caution">
    <text evidence="7">The sequence shown here is derived from an EMBL/GenBank/DDBJ whole genome shotgun (WGS) entry which is preliminary data.</text>
</comment>
<evidence type="ECO:0000256" key="4">
    <source>
        <dbReference type="ARBA" id="ARBA00023136"/>
    </source>
</evidence>
<comment type="subcellular location">
    <subcellularLocation>
        <location evidence="1">Endomembrane system</location>
        <topology evidence="1">Multi-pass membrane protein</topology>
    </subcellularLocation>
</comment>
<gene>
    <name evidence="7" type="ORF">K3152_11565</name>
</gene>
<dbReference type="Proteomes" id="UP000783253">
    <property type="component" value="Unassembled WGS sequence"/>
</dbReference>
<dbReference type="InterPro" id="IPR010652">
    <property type="entry name" value="DUF1232"/>
</dbReference>
<evidence type="ECO:0000256" key="3">
    <source>
        <dbReference type="ARBA" id="ARBA00022989"/>
    </source>
</evidence>
<evidence type="ECO:0000259" key="6">
    <source>
        <dbReference type="Pfam" id="PF06803"/>
    </source>
</evidence>
<evidence type="ECO:0000256" key="2">
    <source>
        <dbReference type="ARBA" id="ARBA00022692"/>
    </source>
</evidence>
<feature type="transmembrane region" description="Helical" evidence="5">
    <location>
        <begin position="65"/>
        <end position="89"/>
    </location>
</feature>
<feature type="transmembrane region" description="Helical" evidence="5">
    <location>
        <begin position="110"/>
        <end position="133"/>
    </location>
</feature>
<accession>A0ABS7IZ86</accession>
<organism evidence="7 8">
    <name type="scientific">Qipengyuania polymorpha</name>
    <dbReference type="NCBI Taxonomy" id="2867234"/>
    <lineage>
        <taxon>Bacteria</taxon>
        <taxon>Pseudomonadati</taxon>
        <taxon>Pseudomonadota</taxon>
        <taxon>Alphaproteobacteria</taxon>
        <taxon>Sphingomonadales</taxon>
        <taxon>Erythrobacteraceae</taxon>
        <taxon>Qipengyuania</taxon>
    </lineage>
</organism>
<dbReference type="RefSeq" id="WP_221574244.1">
    <property type="nucleotide sequence ID" value="NZ_JAIGNK010000003.1"/>
</dbReference>
<keyword evidence="2 5" id="KW-0812">Transmembrane</keyword>
<reference evidence="7 8" key="1">
    <citation type="submission" date="2021-08" db="EMBL/GenBank/DDBJ databases">
        <title>Comparative Genomics Analysis of the Genus Qipengyuania Reveals Extensive Genetic Diversity and Metabolic Versatility, Including the Description of Fifteen Novel Species.</title>
        <authorList>
            <person name="Liu Y."/>
        </authorList>
    </citation>
    <scope>NUCLEOTIDE SEQUENCE [LARGE SCALE GENOMIC DNA]</scope>
    <source>
        <strain evidence="7 8">1NDH17</strain>
    </source>
</reference>
<sequence>MASAAPISSRKRSLGRLADWAKTLKRDVLALWLAARDARTPLVAKLLAGAVAAYALSPIDLIPDFIPVLGLLDDLLIVPLGIWLVLKLIPAALMAEFRERAARLAERPNSMVGLLFVVAIWLAMAALLGLFLIREA</sequence>
<evidence type="ECO:0000313" key="8">
    <source>
        <dbReference type="Proteomes" id="UP000783253"/>
    </source>
</evidence>
<feature type="transmembrane region" description="Helical" evidence="5">
    <location>
        <begin position="42"/>
        <end position="59"/>
    </location>
</feature>
<dbReference type="Pfam" id="PF06803">
    <property type="entry name" value="DUF1232"/>
    <property type="match status" value="1"/>
</dbReference>